<evidence type="ECO:0000313" key="3">
    <source>
        <dbReference type="Proteomes" id="UP000199060"/>
    </source>
</evidence>
<dbReference type="Gene3D" id="3.10.450.50">
    <property type="match status" value="1"/>
</dbReference>
<name>A0A1G6PYX6_9BACT</name>
<organism evidence="2 3">
    <name type="scientific">Algoriphagus faecimaris</name>
    <dbReference type="NCBI Taxonomy" id="686796"/>
    <lineage>
        <taxon>Bacteria</taxon>
        <taxon>Pseudomonadati</taxon>
        <taxon>Bacteroidota</taxon>
        <taxon>Cytophagia</taxon>
        <taxon>Cytophagales</taxon>
        <taxon>Cyclobacteriaceae</taxon>
        <taxon>Algoriphagus</taxon>
    </lineage>
</organism>
<dbReference type="InterPro" id="IPR032710">
    <property type="entry name" value="NTF2-like_dom_sf"/>
</dbReference>
<dbReference type="Pfam" id="PF12680">
    <property type="entry name" value="SnoaL_2"/>
    <property type="match status" value="1"/>
</dbReference>
<dbReference type="Proteomes" id="UP000199060">
    <property type="component" value="Unassembled WGS sequence"/>
</dbReference>
<dbReference type="SUPFAM" id="SSF54427">
    <property type="entry name" value="NTF2-like"/>
    <property type="match status" value="1"/>
</dbReference>
<gene>
    <name evidence="2" type="ORF">SAMN04488104_1007105</name>
</gene>
<sequence length="127" mass="14630">MTFGDKQKLILGYLKAYNSLDVEGMLRFLDEDIEFENYQGGELTHQLEGKANFEKQANEALAYFSSRNQRAVNWTEKGESLEVEIEFQALAAVDFPNGIKKGQFIQFEGKSIFEFRNSKILKIKDFS</sequence>
<dbReference type="STRING" id="686796.SAMN04488104_1007105"/>
<proteinExistence type="predicted"/>
<dbReference type="EMBL" id="FNAC01000007">
    <property type="protein sequence ID" value="SDC84864.1"/>
    <property type="molecule type" value="Genomic_DNA"/>
</dbReference>
<dbReference type="RefSeq" id="WP_087938245.1">
    <property type="nucleotide sequence ID" value="NZ_FNAC01000007.1"/>
</dbReference>
<evidence type="ECO:0000313" key="2">
    <source>
        <dbReference type="EMBL" id="SDC84864.1"/>
    </source>
</evidence>
<keyword evidence="3" id="KW-1185">Reference proteome</keyword>
<feature type="domain" description="SnoaL-like" evidence="1">
    <location>
        <begin position="12"/>
        <end position="121"/>
    </location>
</feature>
<protein>
    <submittedName>
        <fullName evidence="2">SnoaL-like domain-containing protein</fullName>
    </submittedName>
</protein>
<evidence type="ECO:0000259" key="1">
    <source>
        <dbReference type="Pfam" id="PF12680"/>
    </source>
</evidence>
<reference evidence="3" key="1">
    <citation type="submission" date="2016-10" db="EMBL/GenBank/DDBJ databases">
        <authorList>
            <person name="Varghese N."/>
            <person name="Submissions S."/>
        </authorList>
    </citation>
    <scope>NUCLEOTIDE SEQUENCE [LARGE SCALE GENOMIC DNA]</scope>
    <source>
        <strain evidence="3">DSM 23095</strain>
    </source>
</reference>
<accession>A0A1G6PYX6</accession>
<dbReference type="OrthoDB" id="582835at2"/>
<dbReference type="AlphaFoldDB" id="A0A1G6PYX6"/>
<dbReference type="InterPro" id="IPR037401">
    <property type="entry name" value="SnoaL-like"/>
</dbReference>